<evidence type="ECO:0000256" key="5">
    <source>
        <dbReference type="ARBA" id="ARBA00022692"/>
    </source>
</evidence>
<feature type="transmembrane region" description="Helical" evidence="9">
    <location>
        <begin position="117"/>
        <end position="137"/>
    </location>
</feature>
<dbReference type="Pfam" id="PF00999">
    <property type="entry name" value="Na_H_Exchanger"/>
    <property type="match status" value="1"/>
</dbReference>
<reference evidence="12" key="1">
    <citation type="submission" date="2019-02" db="EMBL/GenBank/DDBJ databases">
        <authorList>
            <person name="Li S.-H."/>
        </authorList>
    </citation>
    <scope>NUCLEOTIDE SEQUENCE</scope>
    <source>
        <strain evidence="12">IMCC14734</strain>
    </source>
</reference>
<evidence type="ECO:0000256" key="1">
    <source>
        <dbReference type="ARBA" id="ARBA00004651"/>
    </source>
</evidence>
<feature type="transmembrane region" description="Helical" evidence="9">
    <location>
        <begin position="184"/>
        <end position="206"/>
    </location>
</feature>
<protein>
    <submittedName>
        <fullName evidence="12">Sodium:proton antiporter</fullName>
    </submittedName>
</protein>
<accession>A0ABT3TDC7</accession>
<dbReference type="Pfam" id="PF02254">
    <property type="entry name" value="TrkA_N"/>
    <property type="match status" value="1"/>
</dbReference>
<feature type="domain" description="RCK N-terminal" evidence="11">
    <location>
        <begin position="401"/>
        <end position="501"/>
    </location>
</feature>
<sequence length="612" mass="66245">MQDIGIAISLVLLAATLCQWLAWRVRLPAILFLLITGFVVGPVTGWLDPDAMFGDLLMPMVSLSVAIILFEGSLTLNLSEIRGVGQVVQRMITIGAAVTWLIVAVATHLIFGFSWQLSALFGAIVIVTGPTVIVPMLRSVRPTAKIANILRWEGIAIDPVGALAAVMTYEFIIASAGQTALGHVAWLFLQTLLAGLLLGIGAGWLLGQLLSRNLLPDYLHNLATLSLVLVTFSVSNALMHESGLLAVTVMGLWLANRREVDIHPILNFKEHLSLLLISMLFIVLAARIDLQQLMSIAGQAALLLLVLQFIARPAKILVSTIGLDVSWPERGLLAWIAPRGIVAAAIAAIFGEKLVAAGYAEAALLLPLTFAMIIGTVVLQSATSRFVAKGLGVAEPSPRGFLIIGANAFARALAQELTRHEFRCVIADTNWEQIRLARMEGLETYYGNPVSEHAEMHLDLSGIGGLLGLSRQRHLNLVSAMHFQADFGTKRIFSLVSKVDQKNPEKLRVSSSYTGNKLFGEDISYTDLVSLVGSGSEVKSTRLSAEFDWATYQTKYRDSRLPLLVIDPKGLVFPFTAEQELAPKEESIVIALAVTDSPEPQVHEAKNIPLPG</sequence>
<organism evidence="12 13">
    <name type="scientific">Candidatus Litorirhabdus singularis</name>
    <dbReference type="NCBI Taxonomy" id="2518993"/>
    <lineage>
        <taxon>Bacteria</taxon>
        <taxon>Pseudomonadati</taxon>
        <taxon>Pseudomonadota</taxon>
        <taxon>Gammaproteobacteria</taxon>
        <taxon>Cellvibrionales</taxon>
        <taxon>Halieaceae</taxon>
        <taxon>Candidatus Litorirhabdus</taxon>
    </lineage>
</organism>
<evidence type="ECO:0000313" key="13">
    <source>
        <dbReference type="Proteomes" id="UP001143362"/>
    </source>
</evidence>
<comment type="subcellular location">
    <subcellularLocation>
        <location evidence="1">Cell membrane</location>
        <topology evidence="1">Multi-pass membrane protein</topology>
    </subcellularLocation>
</comment>
<evidence type="ECO:0000256" key="8">
    <source>
        <dbReference type="ARBA" id="ARBA00023136"/>
    </source>
</evidence>
<evidence type="ECO:0000256" key="7">
    <source>
        <dbReference type="ARBA" id="ARBA00023065"/>
    </source>
</evidence>
<feature type="transmembrane region" description="Helical" evidence="9">
    <location>
        <begin position="272"/>
        <end position="288"/>
    </location>
</feature>
<keyword evidence="5 9" id="KW-0812">Transmembrane</keyword>
<dbReference type="InterPro" id="IPR003148">
    <property type="entry name" value="RCK_N"/>
</dbReference>
<evidence type="ECO:0000259" key="10">
    <source>
        <dbReference type="Pfam" id="PF00999"/>
    </source>
</evidence>
<evidence type="ECO:0000256" key="3">
    <source>
        <dbReference type="ARBA" id="ARBA00022449"/>
    </source>
</evidence>
<feature type="transmembrane region" description="Helical" evidence="9">
    <location>
        <begin position="149"/>
        <end position="172"/>
    </location>
</feature>
<dbReference type="Gene3D" id="1.20.1530.20">
    <property type="match status" value="1"/>
</dbReference>
<evidence type="ECO:0000256" key="9">
    <source>
        <dbReference type="SAM" id="Phobius"/>
    </source>
</evidence>
<dbReference type="InterPro" id="IPR036291">
    <property type="entry name" value="NAD(P)-bd_dom_sf"/>
</dbReference>
<evidence type="ECO:0000313" key="12">
    <source>
        <dbReference type="EMBL" id="MCX2980190.1"/>
    </source>
</evidence>
<feature type="domain" description="Cation/H+ exchanger transmembrane" evidence="10">
    <location>
        <begin position="13"/>
        <end position="388"/>
    </location>
</feature>
<keyword evidence="6 9" id="KW-1133">Transmembrane helix</keyword>
<evidence type="ECO:0000259" key="11">
    <source>
        <dbReference type="Pfam" id="PF02254"/>
    </source>
</evidence>
<dbReference type="PANTHER" id="PTHR32507">
    <property type="entry name" value="NA(+)/H(+) ANTIPORTER 1"/>
    <property type="match status" value="1"/>
</dbReference>
<dbReference type="RefSeq" id="WP_279244169.1">
    <property type="nucleotide sequence ID" value="NZ_SHNN01000001.1"/>
</dbReference>
<proteinExistence type="predicted"/>
<evidence type="ECO:0000256" key="6">
    <source>
        <dbReference type="ARBA" id="ARBA00022989"/>
    </source>
</evidence>
<feature type="transmembrane region" description="Helical" evidence="9">
    <location>
        <begin position="6"/>
        <end position="23"/>
    </location>
</feature>
<evidence type="ECO:0000256" key="2">
    <source>
        <dbReference type="ARBA" id="ARBA00022448"/>
    </source>
</evidence>
<keyword evidence="3" id="KW-0050">Antiport</keyword>
<gene>
    <name evidence="12" type="ORF">EYC98_04830</name>
</gene>
<feature type="transmembrane region" description="Helical" evidence="9">
    <location>
        <begin position="91"/>
        <end position="111"/>
    </location>
</feature>
<feature type="transmembrane region" description="Helical" evidence="9">
    <location>
        <begin position="30"/>
        <end position="47"/>
    </location>
</feature>
<dbReference type="InterPro" id="IPR038770">
    <property type="entry name" value="Na+/solute_symporter_sf"/>
</dbReference>
<dbReference type="EMBL" id="SHNN01000001">
    <property type="protein sequence ID" value="MCX2980190.1"/>
    <property type="molecule type" value="Genomic_DNA"/>
</dbReference>
<keyword evidence="7" id="KW-0406">Ion transport</keyword>
<dbReference type="SUPFAM" id="SSF51735">
    <property type="entry name" value="NAD(P)-binding Rossmann-fold domains"/>
    <property type="match status" value="1"/>
</dbReference>
<dbReference type="Gene3D" id="3.40.50.720">
    <property type="entry name" value="NAD(P)-binding Rossmann-like Domain"/>
    <property type="match status" value="1"/>
</dbReference>
<keyword evidence="4" id="KW-1003">Cell membrane</keyword>
<dbReference type="PANTHER" id="PTHR32507:SF0">
    <property type="entry name" value="NA(+)_H(+) ANTIPORTER 2-RELATED"/>
    <property type="match status" value="1"/>
</dbReference>
<keyword evidence="8 9" id="KW-0472">Membrane</keyword>
<name>A0ABT3TDC7_9GAMM</name>
<dbReference type="InterPro" id="IPR006153">
    <property type="entry name" value="Cation/H_exchanger_TM"/>
</dbReference>
<evidence type="ECO:0000256" key="4">
    <source>
        <dbReference type="ARBA" id="ARBA00022475"/>
    </source>
</evidence>
<keyword evidence="13" id="KW-1185">Reference proteome</keyword>
<feature type="transmembrane region" description="Helical" evidence="9">
    <location>
        <begin position="218"/>
        <end position="238"/>
    </location>
</feature>
<feature type="transmembrane region" description="Helical" evidence="9">
    <location>
        <begin position="356"/>
        <end position="379"/>
    </location>
</feature>
<feature type="transmembrane region" description="Helical" evidence="9">
    <location>
        <begin position="59"/>
        <end position="79"/>
    </location>
</feature>
<feature type="transmembrane region" description="Helical" evidence="9">
    <location>
        <begin position="332"/>
        <end position="350"/>
    </location>
</feature>
<comment type="caution">
    <text evidence="12">The sequence shown here is derived from an EMBL/GenBank/DDBJ whole genome shotgun (WGS) entry which is preliminary data.</text>
</comment>
<keyword evidence="2" id="KW-0813">Transport</keyword>
<dbReference type="Proteomes" id="UP001143362">
    <property type="component" value="Unassembled WGS sequence"/>
</dbReference>